<feature type="domain" description="Acetophenone carboxylase-like C-terminal" evidence="6">
    <location>
        <begin position="609"/>
        <end position="764"/>
    </location>
</feature>
<evidence type="ECO:0000259" key="6">
    <source>
        <dbReference type="Pfam" id="PF19278"/>
    </source>
</evidence>
<evidence type="ECO:0000259" key="3">
    <source>
        <dbReference type="Pfam" id="PF01968"/>
    </source>
</evidence>
<gene>
    <name evidence="7" type="ORF">ACHAWO_005085</name>
</gene>
<name>A0ABD3PDE8_9STRA</name>
<feature type="domain" description="Hydantoinase A/oxoprolinase" evidence="3">
    <location>
        <begin position="279"/>
        <end position="576"/>
    </location>
</feature>
<accession>A0ABD3PDE8</accession>
<evidence type="ECO:0000259" key="5">
    <source>
        <dbReference type="Pfam" id="PF05378"/>
    </source>
</evidence>
<comment type="similarity">
    <text evidence="1">Belongs to the oxoprolinase family.</text>
</comment>
<dbReference type="EMBL" id="JALLPJ020000699">
    <property type="protein sequence ID" value="KAL3785286.1"/>
    <property type="molecule type" value="Genomic_DNA"/>
</dbReference>
<evidence type="ECO:0000256" key="1">
    <source>
        <dbReference type="ARBA" id="ARBA00010403"/>
    </source>
</evidence>
<feature type="chain" id="PRO_5044813892" description="5-oxoprolinase" evidence="2">
    <location>
        <begin position="20"/>
        <end position="1311"/>
    </location>
</feature>
<feature type="domain" description="Hydantoinase B/oxoprolinase" evidence="4">
    <location>
        <begin position="795"/>
        <end position="1310"/>
    </location>
</feature>
<dbReference type="Pfam" id="PF02538">
    <property type="entry name" value="Hydantoinase_B"/>
    <property type="match status" value="1"/>
</dbReference>
<dbReference type="PANTHER" id="PTHR11365:SF2">
    <property type="entry name" value="5-OXOPROLINASE"/>
    <property type="match status" value="1"/>
</dbReference>
<dbReference type="Proteomes" id="UP001530400">
    <property type="component" value="Unassembled WGS sequence"/>
</dbReference>
<evidence type="ECO:0000259" key="4">
    <source>
        <dbReference type="Pfam" id="PF02538"/>
    </source>
</evidence>
<organism evidence="7 8">
    <name type="scientific">Cyclotella atomus</name>
    <dbReference type="NCBI Taxonomy" id="382360"/>
    <lineage>
        <taxon>Eukaryota</taxon>
        <taxon>Sar</taxon>
        <taxon>Stramenopiles</taxon>
        <taxon>Ochrophyta</taxon>
        <taxon>Bacillariophyta</taxon>
        <taxon>Coscinodiscophyceae</taxon>
        <taxon>Thalassiosirophycidae</taxon>
        <taxon>Stephanodiscales</taxon>
        <taxon>Stephanodiscaceae</taxon>
        <taxon>Cyclotella</taxon>
    </lineage>
</organism>
<sequence>MTNLSLLFLSAAFTSLASSFVPRSQRPTHPIDLKMSDKYSFAIDRGGTFTDIHCKLPSGEEIVSKLLSVDPSNYDDAPTEGIRRILDQYEGNYPRGTPVKTDRIGSIRMGTTVATNALLEREGERTGLVTTKGFGDLLKIGDQTRPNIFDLTCGGLGVLYEDVVEVDERVMLAEFYEGQTTGDGETITSKWPKAGQGEHHTGITGEEVIELLSPDPTAVRASLQTLADKGIKSLAVVFLHSYVYPEHELMVGRIAEEMGCFTEIALSHMVMAMVKMVPRGHTACASAYLTPKIKEYLSGFIKGFDEGLLTNVRLDFMKSDGGLTPVGDFGGHQAILSGPAGGVVGYAKTSYRKSTADSGEQPLPVIGFDMGGTSTDVSRYDGSLEHVFETTTAGVSIQAPQLDIHTVAAGGGSRLFLQNGLFVVGPESSKAHPGPVCYRKNGYLAVTDANVVLGRVIPEYFPNIFGPNEDEPLDLEGARAAFQALADANPETKGKSIEELAYGFVQVANEAMCRPIRNLTQMRGFDITKHALACFGGAGPQHACAMARALGITKVYIHRFGGILSAYGLSMADAVVEEQEPAKEVYAVSKAGGFDKECDPSKSTRESRLDHLADLAVSALIKQGYSKDTIVIEKYLNMRYDGTDNAIMIKEDSSIKDSPLPFAKTFIDQYHREFGFELEGRDILIDDFRVRAFVPGFTPNPPPAVESLGAPTPMGKTRAFFENGWEEVPTYKFEELKPGHTILGPAIIVQPISTMVLEIGCTAVVTGDGDLDITVAKKARDDDEANEIEAEIKEDPVQLSIFAHRFMGIAEQMGRTLARTAISVNIKERLDFSCALFTNDGGLVANAPHIPVHLGAMQSAVRFQVEYWTAEGREGINEGDVFVSNHPQLAGGSHLPDITVITPVFYEGKILYFVASRGHHSDIGGISPGSMPPHSENLEQEGARIVAFKLVRDGKFQEEGITDILVNQEFGGTRNLQDNLSDLRAQVAANNSGIRLLQQLVQENGLKTVEAYMHFIQHNAEMAVRNMLKQFAATHGTRAHAIDHMDDGTPIELTIDIDPSTGSACFDFGGTGPQILGNLNAPPAVTYSAVIYSLRSLVGQDIPLNQGCLAPIEFKIPHYSLLNPSVDAGVVGGNVLTSQRVVDVVLKAFKACAASQGCMNNLTFGDKKFGYYETIAGGSGAGPTWEGRSGVHTHCTNTRITDPEILERRYPVLLRQFGLRKGSGGDGKHKGGDGVIREIEPLRSLTMSILSERRTLQPYGLEGGEPGQTGKNLLMKKDGIALNIGAKRSFAINVGESLVIETPGGGGYGKK</sequence>
<dbReference type="InterPro" id="IPR049517">
    <property type="entry name" value="ACX-like_C"/>
</dbReference>
<evidence type="ECO:0000256" key="2">
    <source>
        <dbReference type="SAM" id="SignalP"/>
    </source>
</evidence>
<feature type="domain" description="Hydantoinase/oxoprolinase N-terminal" evidence="5">
    <location>
        <begin position="41"/>
        <end position="259"/>
    </location>
</feature>
<protein>
    <recommendedName>
        <fullName evidence="9">5-oxoprolinase</fullName>
    </recommendedName>
</protein>
<dbReference type="Pfam" id="PF19278">
    <property type="entry name" value="Hydant_A_C"/>
    <property type="match status" value="1"/>
</dbReference>
<dbReference type="Pfam" id="PF01968">
    <property type="entry name" value="Hydantoinase_A"/>
    <property type="match status" value="1"/>
</dbReference>
<dbReference type="InterPro" id="IPR003692">
    <property type="entry name" value="Hydantoinase_B"/>
</dbReference>
<evidence type="ECO:0008006" key="9">
    <source>
        <dbReference type="Google" id="ProtNLM"/>
    </source>
</evidence>
<keyword evidence="2" id="KW-0732">Signal</keyword>
<dbReference type="InterPro" id="IPR008040">
    <property type="entry name" value="Hydant_A_N"/>
</dbReference>
<feature type="signal peptide" evidence="2">
    <location>
        <begin position="1"/>
        <end position="19"/>
    </location>
</feature>
<dbReference type="InterPro" id="IPR045079">
    <property type="entry name" value="Oxoprolinase-like"/>
</dbReference>
<dbReference type="InterPro" id="IPR002821">
    <property type="entry name" value="Hydantoinase_A"/>
</dbReference>
<evidence type="ECO:0000313" key="7">
    <source>
        <dbReference type="EMBL" id="KAL3785286.1"/>
    </source>
</evidence>
<evidence type="ECO:0000313" key="8">
    <source>
        <dbReference type="Proteomes" id="UP001530400"/>
    </source>
</evidence>
<dbReference type="Pfam" id="PF05378">
    <property type="entry name" value="Hydant_A_N"/>
    <property type="match status" value="1"/>
</dbReference>
<reference evidence="7 8" key="1">
    <citation type="submission" date="2024-10" db="EMBL/GenBank/DDBJ databases">
        <title>Updated reference genomes for cyclostephanoid diatoms.</title>
        <authorList>
            <person name="Roberts W.R."/>
            <person name="Alverson A.J."/>
        </authorList>
    </citation>
    <scope>NUCLEOTIDE SEQUENCE [LARGE SCALE GENOMIC DNA]</scope>
    <source>
        <strain evidence="7 8">AJA010-31</strain>
    </source>
</reference>
<dbReference type="PANTHER" id="PTHR11365">
    <property type="entry name" value="5-OXOPROLINASE RELATED"/>
    <property type="match status" value="1"/>
</dbReference>
<proteinExistence type="inferred from homology"/>
<keyword evidence="8" id="KW-1185">Reference proteome</keyword>
<comment type="caution">
    <text evidence="7">The sequence shown here is derived from an EMBL/GenBank/DDBJ whole genome shotgun (WGS) entry which is preliminary data.</text>
</comment>